<accession>A0A812QMK1</accession>
<dbReference type="EMBL" id="CAJNIZ010017147">
    <property type="protein sequence ID" value="CAE7394445.1"/>
    <property type="molecule type" value="Genomic_DNA"/>
</dbReference>
<dbReference type="OrthoDB" id="10412440at2759"/>
<protein>
    <submittedName>
        <fullName evidence="1">Invs protein</fullName>
    </submittedName>
</protein>
<reference evidence="1" key="1">
    <citation type="submission" date="2021-02" db="EMBL/GenBank/DDBJ databases">
        <authorList>
            <person name="Dougan E. K."/>
            <person name="Rhodes N."/>
            <person name="Thang M."/>
            <person name="Chan C."/>
        </authorList>
    </citation>
    <scope>NUCLEOTIDE SEQUENCE</scope>
</reference>
<keyword evidence="2" id="KW-1185">Reference proteome</keyword>
<dbReference type="AlphaFoldDB" id="A0A812QMK1"/>
<name>A0A812QMK1_SYMPI</name>
<dbReference type="Proteomes" id="UP000649617">
    <property type="component" value="Unassembled WGS sequence"/>
</dbReference>
<feature type="non-terminal residue" evidence="1">
    <location>
        <position position="1"/>
    </location>
</feature>
<evidence type="ECO:0000313" key="1">
    <source>
        <dbReference type="EMBL" id="CAE7394445.1"/>
    </source>
</evidence>
<sequence>VENLAASSLQAMLRNKIVSYLKKKDYHNYRLILNLQNRHFTGLPIKPQEDFIPGFVSENTDPATHDLAKFMYQNGFKNYLE</sequence>
<organism evidence="1 2">
    <name type="scientific">Symbiodinium pilosum</name>
    <name type="common">Dinoflagellate</name>
    <dbReference type="NCBI Taxonomy" id="2952"/>
    <lineage>
        <taxon>Eukaryota</taxon>
        <taxon>Sar</taxon>
        <taxon>Alveolata</taxon>
        <taxon>Dinophyceae</taxon>
        <taxon>Suessiales</taxon>
        <taxon>Symbiodiniaceae</taxon>
        <taxon>Symbiodinium</taxon>
    </lineage>
</organism>
<gene>
    <name evidence="1" type="primary">Invs</name>
    <name evidence="1" type="ORF">SPIL2461_LOCUS9699</name>
</gene>
<comment type="caution">
    <text evidence="1">The sequence shown here is derived from an EMBL/GenBank/DDBJ whole genome shotgun (WGS) entry which is preliminary data.</text>
</comment>
<evidence type="ECO:0000313" key="2">
    <source>
        <dbReference type="Proteomes" id="UP000649617"/>
    </source>
</evidence>
<feature type="non-terminal residue" evidence="1">
    <location>
        <position position="81"/>
    </location>
</feature>
<proteinExistence type="predicted"/>